<evidence type="ECO:0000259" key="5">
    <source>
        <dbReference type="PROSITE" id="PS51352"/>
    </source>
</evidence>
<dbReference type="PIRSF" id="PIRSF000077">
    <property type="entry name" value="Thioredoxin"/>
    <property type="match status" value="1"/>
</dbReference>
<evidence type="ECO:0000256" key="2">
    <source>
        <dbReference type="ARBA" id="ARBA00022982"/>
    </source>
</evidence>
<proteinExistence type="predicted"/>
<dbReference type="GO" id="GO:0005829">
    <property type="term" value="C:cytosol"/>
    <property type="evidence" value="ECO:0007669"/>
    <property type="project" value="TreeGrafter"/>
</dbReference>
<dbReference type="GO" id="GO:0015035">
    <property type="term" value="F:protein-disulfide reductase activity"/>
    <property type="evidence" value="ECO:0007669"/>
    <property type="project" value="InterPro"/>
</dbReference>
<keyword evidence="4" id="KW-0676">Redox-active center</keyword>
<comment type="caution">
    <text evidence="6">The sequence shown here is derived from an EMBL/GenBank/DDBJ whole genome shotgun (WGS) entry which is preliminary data.</text>
</comment>
<dbReference type="InterPro" id="IPR036249">
    <property type="entry name" value="Thioredoxin-like_sf"/>
</dbReference>
<gene>
    <name evidence="6" type="primary">trxA_6</name>
    <name evidence="6" type="ORF">SDC9_08935</name>
</gene>
<dbReference type="Pfam" id="PF00085">
    <property type="entry name" value="Thioredoxin"/>
    <property type="match status" value="1"/>
</dbReference>
<dbReference type="PROSITE" id="PS00194">
    <property type="entry name" value="THIOREDOXIN_1"/>
    <property type="match status" value="1"/>
</dbReference>
<dbReference type="FunFam" id="3.40.30.10:FF:000001">
    <property type="entry name" value="Thioredoxin"/>
    <property type="match status" value="1"/>
</dbReference>
<dbReference type="AlphaFoldDB" id="A0A644T8P3"/>
<dbReference type="CDD" id="cd02947">
    <property type="entry name" value="TRX_family"/>
    <property type="match status" value="1"/>
</dbReference>
<dbReference type="GO" id="GO:0045454">
    <property type="term" value="P:cell redox homeostasis"/>
    <property type="evidence" value="ECO:0007669"/>
    <property type="project" value="TreeGrafter"/>
</dbReference>
<evidence type="ECO:0000313" key="6">
    <source>
        <dbReference type="EMBL" id="MPL63313.1"/>
    </source>
</evidence>
<evidence type="ECO:0000256" key="4">
    <source>
        <dbReference type="ARBA" id="ARBA00023284"/>
    </source>
</evidence>
<feature type="domain" description="Thioredoxin" evidence="5">
    <location>
        <begin position="1"/>
        <end position="107"/>
    </location>
</feature>
<sequence>MALVNIQNENEFNEKVLSASQAVLVDFWAPWCGPCKMVGPEVEALANDYADKAVVVKVNVDEQKSLASKYNVMSIPTLIVFKDGQEAKRIVGFRPKKELGAVLDSVM</sequence>
<name>A0A644T8P3_9ZZZZ</name>
<dbReference type="InterPro" id="IPR005746">
    <property type="entry name" value="Thioredoxin"/>
</dbReference>
<protein>
    <submittedName>
        <fullName evidence="6">Thioredoxin</fullName>
    </submittedName>
</protein>
<dbReference type="PANTHER" id="PTHR45663">
    <property type="entry name" value="GEO12009P1"/>
    <property type="match status" value="1"/>
</dbReference>
<dbReference type="Gene3D" id="3.40.30.10">
    <property type="entry name" value="Glutaredoxin"/>
    <property type="match status" value="1"/>
</dbReference>
<dbReference type="PROSITE" id="PS51352">
    <property type="entry name" value="THIOREDOXIN_2"/>
    <property type="match status" value="1"/>
</dbReference>
<dbReference type="PRINTS" id="PR00421">
    <property type="entry name" value="THIOREDOXIN"/>
</dbReference>
<keyword evidence="2" id="KW-0249">Electron transport</keyword>
<evidence type="ECO:0000256" key="3">
    <source>
        <dbReference type="ARBA" id="ARBA00023157"/>
    </source>
</evidence>
<dbReference type="EMBL" id="VSSQ01000021">
    <property type="protein sequence ID" value="MPL63313.1"/>
    <property type="molecule type" value="Genomic_DNA"/>
</dbReference>
<dbReference type="SUPFAM" id="SSF52833">
    <property type="entry name" value="Thioredoxin-like"/>
    <property type="match status" value="1"/>
</dbReference>
<dbReference type="InterPro" id="IPR013766">
    <property type="entry name" value="Thioredoxin_domain"/>
</dbReference>
<reference evidence="6" key="1">
    <citation type="submission" date="2019-08" db="EMBL/GenBank/DDBJ databases">
        <authorList>
            <person name="Kucharzyk K."/>
            <person name="Murdoch R.W."/>
            <person name="Higgins S."/>
            <person name="Loffler F."/>
        </authorList>
    </citation>
    <scope>NUCLEOTIDE SEQUENCE</scope>
</reference>
<keyword evidence="3" id="KW-1015">Disulfide bond</keyword>
<dbReference type="PANTHER" id="PTHR45663:SF11">
    <property type="entry name" value="GEO12009P1"/>
    <property type="match status" value="1"/>
</dbReference>
<accession>A0A644T8P3</accession>
<evidence type="ECO:0000256" key="1">
    <source>
        <dbReference type="ARBA" id="ARBA00022448"/>
    </source>
</evidence>
<organism evidence="6">
    <name type="scientific">bioreactor metagenome</name>
    <dbReference type="NCBI Taxonomy" id="1076179"/>
    <lineage>
        <taxon>unclassified sequences</taxon>
        <taxon>metagenomes</taxon>
        <taxon>ecological metagenomes</taxon>
    </lineage>
</organism>
<dbReference type="NCBIfam" id="TIGR01068">
    <property type="entry name" value="thioredoxin"/>
    <property type="match status" value="1"/>
</dbReference>
<keyword evidence="1" id="KW-0813">Transport</keyword>
<dbReference type="InterPro" id="IPR017937">
    <property type="entry name" value="Thioredoxin_CS"/>
</dbReference>